<reference evidence="1" key="1">
    <citation type="submission" date="2019-08" db="EMBL/GenBank/DDBJ databases">
        <authorList>
            <person name="Kucharzyk K."/>
            <person name="Murdoch R.W."/>
            <person name="Higgins S."/>
            <person name="Loffler F."/>
        </authorList>
    </citation>
    <scope>NUCLEOTIDE SEQUENCE</scope>
</reference>
<accession>A0A645GB94</accession>
<dbReference type="EMBL" id="VSSQ01071778">
    <property type="protein sequence ID" value="MPN23310.1"/>
    <property type="molecule type" value="Genomic_DNA"/>
</dbReference>
<organism evidence="1">
    <name type="scientific">bioreactor metagenome</name>
    <dbReference type="NCBI Taxonomy" id="1076179"/>
    <lineage>
        <taxon>unclassified sequences</taxon>
        <taxon>metagenomes</taxon>
        <taxon>ecological metagenomes</taxon>
    </lineage>
</organism>
<protein>
    <submittedName>
        <fullName evidence="1">Uncharacterized protein</fullName>
    </submittedName>
</protein>
<evidence type="ECO:0000313" key="1">
    <source>
        <dbReference type="EMBL" id="MPN23310.1"/>
    </source>
</evidence>
<proteinExistence type="predicted"/>
<name>A0A645GB94_9ZZZZ</name>
<sequence length="78" mass="8579">MREFNRSDADGLDPHLAGRHDSIDGHVVDTVDVADEQQVAFADTVIGEDLLAETNHCLRLGMSVEIGQSRREHALRVA</sequence>
<dbReference type="AlphaFoldDB" id="A0A645GB94"/>
<comment type="caution">
    <text evidence="1">The sequence shown here is derived from an EMBL/GenBank/DDBJ whole genome shotgun (WGS) entry which is preliminary data.</text>
</comment>
<gene>
    <name evidence="1" type="ORF">SDC9_170698</name>
</gene>